<evidence type="ECO:0000256" key="7">
    <source>
        <dbReference type="ARBA" id="ARBA00022989"/>
    </source>
</evidence>
<dbReference type="InterPro" id="IPR003439">
    <property type="entry name" value="ABC_transporter-like_ATP-bd"/>
</dbReference>
<dbReference type="EMBL" id="PQXN01000059">
    <property type="protein sequence ID" value="TGO58030.1"/>
    <property type="molecule type" value="Genomic_DNA"/>
</dbReference>
<dbReference type="SUPFAM" id="SSF52540">
    <property type="entry name" value="P-loop containing nucleoside triphosphate hydrolases"/>
    <property type="match status" value="2"/>
</dbReference>
<dbReference type="InterPro" id="IPR010929">
    <property type="entry name" value="PDR_CDR_ABC"/>
</dbReference>
<evidence type="ECO:0000313" key="13">
    <source>
        <dbReference type="Proteomes" id="UP000297527"/>
    </source>
</evidence>
<evidence type="ECO:0000256" key="3">
    <source>
        <dbReference type="ARBA" id="ARBA00022448"/>
    </source>
</evidence>
<comment type="caution">
    <text evidence="12">The sequence shown here is derived from an EMBL/GenBank/DDBJ whole genome shotgun (WGS) entry which is preliminary data.</text>
</comment>
<feature type="transmembrane region" description="Helical" evidence="10">
    <location>
        <begin position="591"/>
        <end position="611"/>
    </location>
</feature>
<dbReference type="CDD" id="cd03232">
    <property type="entry name" value="ABCG_PDR_domain2"/>
    <property type="match status" value="1"/>
</dbReference>
<evidence type="ECO:0000256" key="6">
    <source>
        <dbReference type="ARBA" id="ARBA00022840"/>
    </source>
</evidence>
<sequence>MGEKVQDSEENDLSNPDGSLSIFRDNLFQETDLNQSEKRSTPTKSAIPNGSDEVSSSSDDMMESFNYRDWLLEKYQHPERCRKMTISVSFQNLNVYGFNTPTDYQKTVSNYVFVVYNKVLRLFGHKEEMRVNILRNFEGVVRSGEMLMVLGKPGSGCTTLLKTIAGQTHGLFVDSASQLNYQGIPSNVIHSEFRGECNYRAESDVHFPHLTISQTLAVPTRARRPANSLVHDSDPRAFTKGTIMATAAALGLTGTLDSKIGNGFIQGLSGGERQRTSIAEVVACETSIQCWDNSTRGLDSSNALNFVNVLRTTAQVTGSTHLVTMYQAAQDVYNLFDKVILLYEGRQIYFGHTDAAKEYFAHLGFVCPKRATTSDFLASLTNSAERRQLISQGFETKVPQTPDDFARAWKGSDERVKLMEDIMAYNQEFPMNEENLNRLRADQKLYKAAGQREKSPYIISFLSQVVLCLNRCFQRLINDIAPPISSIGGNAIISIILGSMFYNLAEDTSSFYGRGVLIFFTVLTNTFLGAFEGVMLWDQRPIVEKHFQYALYHPAAEAIASMIADLPNKILLTISFNVPFYFLANLRRTPAAFFTFFVFAFCSLLTGSMLFRTIGAMSKTLTGSIAPGACFILLLMTYTGFVLPISSMHPWLRWFNYIDPVYYTFESLMINEFSGRQFSCAHFIPEGPEYTQVHRNGRQCSTVGATPGATVVDGDAYLASAFQMDTAVLWRNLAIILAFGVFLCGLYILATEYISAARSKGEVLIFRRGQLPNQISQRDEEDPPSHDTQNNPHTTITVVTDDADNDNDNDNKHAATFIWDELSYDLHTHGTSKQILDNIEGWIKPGTLTALMGPSGAGKTSLLNVLANRTTTGVIRGGKYVDAKYQDDGFARKVGYAQQQDLHLSTSTVREALIFSARLRQSKVYSDKEKIEWVDDLIHTLDMSSFAEAIIGVTGEGLNVEQRKRVTIGVELAAKPELLLFLDEPTSGLDSNTAWSICTLLKKLANEGQAILCTIHQPSGILFEMFDRLLFLHGGKSAYFGELGQSSRTLIDYFQRHGSRECGVDENPAEWLLEVVDKSAVSWTDIWNTSEERKLIKKDLVKMKHELSYSHDLANESSSNEFATSFLYQLYIVTKRNFELDWRTPAYLYSKFFLTLGAGLINGFSFYNSKTSIQGVQNQIFSTFLLLTLHGNLVQLTLPHFMDSRTLYEARERSSRTYSWIVFVLSNIFAELPGILFLAAIQFVTWYYPIGMYRYALATGSLSSRGILMYLINVSFFLFSSTFSQMLGTIMPDPATGVNISALLYTLSLIFCGADERNPKTRILVPITSLPKFWTFMYRSTPVTYLASSLLSTGISGVNITCASNEILHIVPPSPLTCAQYLSSYLQTSVAHLLTPESLTTCDICPVRNTNMLLASVGVFYEHRWRDLAISLVYSVVNVGGALGLYWIARVPRKLGMERKI</sequence>
<keyword evidence="8 10" id="KW-0472">Membrane</keyword>
<dbReference type="GO" id="GO:0016020">
    <property type="term" value="C:membrane"/>
    <property type="evidence" value="ECO:0007669"/>
    <property type="project" value="UniProtKB-SubCell"/>
</dbReference>
<keyword evidence="5" id="KW-0547">Nucleotide-binding</keyword>
<evidence type="ECO:0000256" key="9">
    <source>
        <dbReference type="SAM" id="MobiDB-lite"/>
    </source>
</evidence>
<evidence type="ECO:0000256" key="4">
    <source>
        <dbReference type="ARBA" id="ARBA00022692"/>
    </source>
</evidence>
<protein>
    <recommendedName>
        <fullName evidence="11">ABC transporter domain-containing protein</fullName>
    </recommendedName>
</protein>
<dbReference type="Pfam" id="PF06422">
    <property type="entry name" value="PDR_CDR"/>
    <property type="match status" value="1"/>
</dbReference>
<evidence type="ECO:0000256" key="2">
    <source>
        <dbReference type="ARBA" id="ARBA00006012"/>
    </source>
</evidence>
<dbReference type="FunFam" id="3.40.50.300:FF:000054">
    <property type="entry name" value="ABC multidrug transporter atrF"/>
    <property type="match status" value="1"/>
</dbReference>
<feature type="transmembrane region" description="Helical" evidence="10">
    <location>
        <begin position="1218"/>
        <end position="1247"/>
    </location>
</feature>
<name>A0A4Z1IFZ7_9HELO</name>
<comment type="similarity">
    <text evidence="2">Belongs to the ABC transporter superfamily. ABCG family. PDR (TC 3.A.1.205) subfamily.</text>
</comment>
<dbReference type="GO" id="GO:0140359">
    <property type="term" value="F:ABC-type transporter activity"/>
    <property type="evidence" value="ECO:0007669"/>
    <property type="project" value="InterPro"/>
</dbReference>
<dbReference type="Pfam" id="PF00005">
    <property type="entry name" value="ABC_tran"/>
    <property type="match status" value="2"/>
</dbReference>
<dbReference type="InterPro" id="IPR034003">
    <property type="entry name" value="ABCG_PDR_2"/>
</dbReference>
<dbReference type="InterPro" id="IPR027417">
    <property type="entry name" value="P-loop_NTPase"/>
</dbReference>
<feature type="domain" description="ABC transporter" evidence="11">
    <location>
        <begin position="821"/>
        <end position="1059"/>
    </location>
</feature>
<dbReference type="OrthoDB" id="245989at2759"/>
<dbReference type="Proteomes" id="UP000297527">
    <property type="component" value="Unassembled WGS sequence"/>
</dbReference>
<accession>A0A4Z1IFZ7</accession>
<proteinExistence type="inferred from homology"/>
<evidence type="ECO:0000256" key="8">
    <source>
        <dbReference type="ARBA" id="ARBA00023136"/>
    </source>
</evidence>
<feature type="transmembrane region" description="Helical" evidence="10">
    <location>
        <begin position="728"/>
        <end position="750"/>
    </location>
</feature>
<gene>
    <name evidence="12" type="ORF">BCON_0059g00090</name>
</gene>
<feature type="region of interest" description="Disordered" evidence="9">
    <location>
        <begin position="1"/>
        <end position="60"/>
    </location>
</feature>
<dbReference type="InterPro" id="IPR013525">
    <property type="entry name" value="ABC2_TM"/>
</dbReference>
<dbReference type="InterPro" id="IPR029481">
    <property type="entry name" value="ABC_trans_N"/>
</dbReference>
<feature type="domain" description="ABC transporter" evidence="11">
    <location>
        <begin position="114"/>
        <end position="369"/>
    </location>
</feature>
<keyword evidence="3" id="KW-0813">Transport</keyword>
<feature type="region of interest" description="Disordered" evidence="9">
    <location>
        <begin position="774"/>
        <end position="807"/>
    </location>
</feature>
<dbReference type="GO" id="GO:0016887">
    <property type="term" value="F:ATP hydrolysis activity"/>
    <property type="evidence" value="ECO:0007669"/>
    <property type="project" value="InterPro"/>
</dbReference>
<evidence type="ECO:0000256" key="5">
    <source>
        <dbReference type="ARBA" id="ARBA00022741"/>
    </source>
</evidence>
<dbReference type="GO" id="GO:0005524">
    <property type="term" value="F:ATP binding"/>
    <property type="evidence" value="ECO:0007669"/>
    <property type="project" value="UniProtKB-KW"/>
</dbReference>
<dbReference type="InterPro" id="IPR003593">
    <property type="entry name" value="AAA+_ATPase"/>
</dbReference>
<evidence type="ECO:0000256" key="1">
    <source>
        <dbReference type="ARBA" id="ARBA00004141"/>
    </source>
</evidence>
<evidence type="ECO:0000259" key="11">
    <source>
        <dbReference type="PROSITE" id="PS50893"/>
    </source>
</evidence>
<feature type="transmembrane region" description="Helical" evidence="10">
    <location>
        <begin position="1146"/>
        <end position="1167"/>
    </location>
</feature>
<reference evidence="12 13" key="1">
    <citation type="submission" date="2017-12" db="EMBL/GenBank/DDBJ databases">
        <title>Comparative genomics of Botrytis spp.</title>
        <authorList>
            <person name="Valero-Jimenez C.A."/>
            <person name="Tapia P."/>
            <person name="Veloso J."/>
            <person name="Silva-Moreno E."/>
            <person name="Staats M."/>
            <person name="Valdes J.H."/>
            <person name="Van Kan J.A.L."/>
        </authorList>
    </citation>
    <scope>NUCLEOTIDE SEQUENCE [LARGE SCALE GENOMIC DNA]</scope>
    <source>
        <strain evidence="12 13">MUCL11595</strain>
    </source>
</reference>
<feature type="compositionally biased region" description="Polar residues" evidence="9">
    <location>
        <begin position="786"/>
        <end position="798"/>
    </location>
</feature>
<keyword evidence="7 10" id="KW-1133">Transmembrane helix</keyword>
<comment type="subcellular location">
    <subcellularLocation>
        <location evidence="1">Membrane</location>
        <topology evidence="1">Multi-pass membrane protein</topology>
    </subcellularLocation>
</comment>
<keyword evidence="13" id="KW-1185">Reference proteome</keyword>
<feature type="transmembrane region" description="Helical" evidence="10">
    <location>
        <begin position="1267"/>
        <end position="1284"/>
    </location>
</feature>
<evidence type="ECO:0000256" key="10">
    <source>
        <dbReference type="SAM" id="Phobius"/>
    </source>
</evidence>
<keyword evidence="4 10" id="KW-0812">Transmembrane</keyword>
<feature type="transmembrane region" description="Helical" evidence="10">
    <location>
        <begin position="1296"/>
        <end position="1314"/>
    </location>
</feature>
<dbReference type="Gene3D" id="3.40.50.300">
    <property type="entry name" value="P-loop containing nucleotide triphosphate hydrolases"/>
    <property type="match status" value="2"/>
</dbReference>
<dbReference type="Pfam" id="PF01061">
    <property type="entry name" value="ABC2_membrane"/>
    <property type="match status" value="2"/>
</dbReference>
<feature type="transmembrane region" description="Helical" evidence="10">
    <location>
        <begin position="480"/>
        <end position="504"/>
    </location>
</feature>
<dbReference type="PROSITE" id="PS50893">
    <property type="entry name" value="ABC_TRANSPORTER_2"/>
    <property type="match status" value="2"/>
</dbReference>
<feature type="transmembrane region" description="Helical" evidence="10">
    <location>
        <begin position="516"/>
        <end position="537"/>
    </location>
</feature>
<feature type="transmembrane region" description="Helical" evidence="10">
    <location>
        <begin position="623"/>
        <end position="645"/>
    </location>
</feature>
<dbReference type="Pfam" id="PF14510">
    <property type="entry name" value="ABC_trans_N"/>
    <property type="match status" value="1"/>
</dbReference>
<feature type="transmembrane region" description="Helical" evidence="10">
    <location>
        <begin position="1428"/>
        <end position="1449"/>
    </location>
</feature>
<keyword evidence="6" id="KW-0067">ATP-binding</keyword>
<feature type="transmembrane region" description="Helical" evidence="10">
    <location>
        <begin position="1179"/>
        <end position="1198"/>
    </location>
</feature>
<organism evidence="12 13">
    <name type="scientific">Botryotinia convoluta</name>
    <dbReference type="NCBI Taxonomy" id="54673"/>
    <lineage>
        <taxon>Eukaryota</taxon>
        <taxon>Fungi</taxon>
        <taxon>Dikarya</taxon>
        <taxon>Ascomycota</taxon>
        <taxon>Pezizomycotina</taxon>
        <taxon>Leotiomycetes</taxon>
        <taxon>Helotiales</taxon>
        <taxon>Sclerotiniaceae</taxon>
        <taxon>Botryotinia</taxon>
    </lineage>
</organism>
<evidence type="ECO:0000313" key="12">
    <source>
        <dbReference type="EMBL" id="TGO58030.1"/>
    </source>
</evidence>
<dbReference type="PANTHER" id="PTHR19241">
    <property type="entry name" value="ATP-BINDING CASSETTE TRANSPORTER"/>
    <property type="match status" value="1"/>
</dbReference>
<dbReference type="SMART" id="SM00382">
    <property type="entry name" value="AAA"/>
    <property type="match status" value="2"/>
</dbReference>